<dbReference type="Proteomes" id="UP000006814">
    <property type="component" value="Segment"/>
</dbReference>
<proteinExistence type="predicted"/>
<dbReference type="EMBL" id="AY423772">
    <property type="protein sequence ID" value="AAQ94379.1"/>
    <property type="molecule type" value="Genomic_DNA"/>
</dbReference>
<protein>
    <submittedName>
        <fullName evidence="1">ORF C96</fullName>
    </submittedName>
</protein>
<organism evidence="1 2">
    <name type="scientific">Sulfolobus virus Kamchatka 1</name>
    <dbReference type="NCBI Taxonomy" id="248496"/>
    <lineage>
        <taxon>Viruses</taxon>
        <taxon>Viruses incertae sedis</taxon>
        <taxon>Fuselloviridae</taxon>
        <taxon>Alphafusellovirus</taxon>
        <taxon>Alphafusellovirus kamchatkaense</taxon>
        <taxon>Sulfolobus spindle-shaped virus 9</taxon>
    </lineage>
</organism>
<dbReference type="OrthoDB" id="37909at10239"/>
<dbReference type="InterPro" id="IPR020507">
    <property type="entry name" value="DUF5517"/>
</dbReference>
<evidence type="ECO:0000313" key="1">
    <source>
        <dbReference type="EMBL" id="AAQ94379.1"/>
    </source>
</evidence>
<evidence type="ECO:0000313" key="2">
    <source>
        <dbReference type="Proteomes" id="UP000006814"/>
    </source>
</evidence>
<name>Q6TDM0_9VIRU</name>
<keyword evidence="2" id="KW-1185">Reference proteome</keyword>
<dbReference type="RefSeq" id="NP_963982.1">
    <property type="nucleotide sequence ID" value="NC_005361.1"/>
</dbReference>
<dbReference type="GeneID" id="2741795"/>
<dbReference type="KEGG" id="vg:2741795"/>
<dbReference type="Pfam" id="PF17639">
    <property type="entry name" value="DUF5517"/>
    <property type="match status" value="1"/>
</dbReference>
<sequence length="96" mass="11321">MAQTEEEKLVRQSSVFLLLTTGSKKYGTYLHVKIEKNEDEKIIKEIYVEDIRIENELRKLKRLYEVYSSAISDDTQEAIRKEVLLEIAKILNLFDL</sequence>
<reference evidence="1 2" key="1">
    <citation type="journal article" date="2004" name="J. Virol.">
        <title>Comparative genomic analysis of hyperthermophilic archaeal Fuselloviridae viruses.</title>
        <authorList>
            <person name="Wiedenheft B."/>
            <person name="Stedman K."/>
            <person name="Roberto F."/>
            <person name="Willits D."/>
            <person name="Gleske A.K."/>
            <person name="Zoeller L."/>
            <person name="Snyder J."/>
            <person name="Douglas T."/>
            <person name="Young M."/>
        </authorList>
    </citation>
    <scope>NUCLEOTIDE SEQUENCE</scope>
</reference>
<accession>Q6TDM0</accession>